<accession>A0A2K8SR14</accession>
<proteinExistence type="predicted"/>
<dbReference type="KEGG" id="nfl:COO91_03848"/>
<evidence type="ECO:0000313" key="1">
    <source>
        <dbReference type="EMBL" id="AUB37896.1"/>
    </source>
</evidence>
<dbReference type="Proteomes" id="UP000232003">
    <property type="component" value="Chromosome"/>
</dbReference>
<reference evidence="1 2" key="1">
    <citation type="submission" date="2017-11" db="EMBL/GenBank/DDBJ databases">
        <title>Complete genome of a free-living desiccation-tolerant cyanobacterium and its photosynthetic adaptation to extreme terrestrial habitat.</title>
        <authorList>
            <person name="Shang J."/>
        </authorList>
    </citation>
    <scope>NUCLEOTIDE SEQUENCE [LARGE SCALE GENOMIC DNA]</scope>
    <source>
        <strain evidence="1 2">CCNUN1</strain>
    </source>
</reference>
<sequence length="38" mass="4367">MVKQLLEDVLKGCFAFMMNHGEASQYMAEIEFLSLQLT</sequence>
<name>A0A2K8SR14_9NOSO</name>
<evidence type="ECO:0000313" key="2">
    <source>
        <dbReference type="Proteomes" id="UP000232003"/>
    </source>
</evidence>
<protein>
    <submittedName>
        <fullName evidence="1">Uncharacterized protein</fullName>
    </submittedName>
</protein>
<gene>
    <name evidence="1" type="ORF">COO91_03848</name>
</gene>
<dbReference type="AlphaFoldDB" id="A0A2K8SR14"/>
<organism evidence="1 2">
    <name type="scientific">Nostoc flagelliforme CCNUN1</name>
    <dbReference type="NCBI Taxonomy" id="2038116"/>
    <lineage>
        <taxon>Bacteria</taxon>
        <taxon>Bacillati</taxon>
        <taxon>Cyanobacteriota</taxon>
        <taxon>Cyanophyceae</taxon>
        <taxon>Nostocales</taxon>
        <taxon>Nostocaceae</taxon>
        <taxon>Nostoc</taxon>
    </lineage>
</organism>
<dbReference type="EMBL" id="CP024785">
    <property type="protein sequence ID" value="AUB37896.1"/>
    <property type="molecule type" value="Genomic_DNA"/>
</dbReference>
<keyword evidence="2" id="KW-1185">Reference proteome</keyword>